<evidence type="ECO:0000313" key="2">
    <source>
        <dbReference type="EMBL" id="SES47958.1"/>
    </source>
</evidence>
<protein>
    <recommendedName>
        <fullName evidence="4">Glycosyltransferase Family 4</fullName>
    </recommendedName>
</protein>
<dbReference type="STRING" id="155974.SAMN04487818_11845"/>
<gene>
    <name evidence="2" type="ORF">SAMN04487818_11845</name>
</gene>
<sequence>MLALAVDPDYDVVHNNSLHHLPVAMAAALSVPMLTTLHTPPTPWLESAISLGSSGESPPSAPTPPTGGARASRRPR</sequence>
<reference evidence="3" key="1">
    <citation type="submission" date="2016-10" db="EMBL/GenBank/DDBJ databases">
        <authorList>
            <person name="Varghese N."/>
            <person name="Submissions S."/>
        </authorList>
    </citation>
    <scope>NUCLEOTIDE SEQUENCE [LARGE SCALE GENOMIC DNA]</scope>
    <source>
        <strain evidence="3">DSM 44260</strain>
    </source>
</reference>
<keyword evidence="3" id="KW-1185">Reference proteome</keyword>
<name>A0A1H9XP65_9PSEU</name>
<evidence type="ECO:0000256" key="1">
    <source>
        <dbReference type="SAM" id="MobiDB-lite"/>
    </source>
</evidence>
<dbReference type="EMBL" id="FOGI01000018">
    <property type="protein sequence ID" value="SES47958.1"/>
    <property type="molecule type" value="Genomic_DNA"/>
</dbReference>
<organism evidence="2 3">
    <name type="scientific">Actinokineospora terrae</name>
    <dbReference type="NCBI Taxonomy" id="155974"/>
    <lineage>
        <taxon>Bacteria</taxon>
        <taxon>Bacillati</taxon>
        <taxon>Actinomycetota</taxon>
        <taxon>Actinomycetes</taxon>
        <taxon>Pseudonocardiales</taxon>
        <taxon>Pseudonocardiaceae</taxon>
        <taxon>Actinokineospora</taxon>
    </lineage>
</organism>
<dbReference type="Gene3D" id="3.40.50.2000">
    <property type="entry name" value="Glycogen Phosphorylase B"/>
    <property type="match status" value="1"/>
</dbReference>
<dbReference type="Proteomes" id="UP000199051">
    <property type="component" value="Unassembled WGS sequence"/>
</dbReference>
<dbReference type="AlphaFoldDB" id="A0A1H9XP65"/>
<feature type="region of interest" description="Disordered" evidence="1">
    <location>
        <begin position="45"/>
        <end position="76"/>
    </location>
</feature>
<proteinExistence type="predicted"/>
<evidence type="ECO:0008006" key="4">
    <source>
        <dbReference type="Google" id="ProtNLM"/>
    </source>
</evidence>
<evidence type="ECO:0000313" key="3">
    <source>
        <dbReference type="Proteomes" id="UP000199051"/>
    </source>
</evidence>
<dbReference type="RefSeq" id="WP_092786602.1">
    <property type="nucleotide sequence ID" value="NZ_FOGI01000018.1"/>
</dbReference>
<accession>A0A1H9XP65</accession>